<evidence type="ECO:0000313" key="2">
    <source>
        <dbReference type="EMBL" id="EPP23299.1"/>
    </source>
</evidence>
<dbReference type="RefSeq" id="WP_020329572.1">
    <property type="nucleotide sequence ID" value="NZ_ASXS01000007.1"/>
</dbReference>
<dbReference type="AlphaFoldDB" id="S7I5J2"/>
<accession>S7I5J2</accession>
<proteinExistence type="predicted"/>
<organism evidence="2 3">
    <name type="scientific">Vibrio fluvialis PG41</name>
    <dbReference type="NCBI Taxonomy" id="1336752"/>
    <lineage>
        <taxon>Bacteria</taxon>
        <taxon>Pseudomonadati</taxon>
        <taxon>Pseudomonadota</taxon>
        <taxon>Gammaproteobacteria</taxon>
        <taxon>Vibrionales</taxon>
        <taxon>Vibrionaceae</taxon>
        <taxon>Vibrio</taxon>
    </lineage>
</organism>
<comment type="caution">
    <text evidence="2">The sequence shown here is derived from an EMBL/GenBank/DDBJ whole genome shotgun (WGS) entry which is preliminary data.</text>
</comment>
<gene>
    <name evidence="2" type="ORF">L910_4369</name>
</gene>
<evidence type="ECO:0000313" key="3">
    <source>
        <dbReference type="Proteomes" id="UP000014854"/>
    </source>
</evidence>
<dbReference type="EMBL" id="ASXS01000007">
    <property type="protein sequence ID" value="EPP23299.1"/>
    <property type="molecule type" value="Genomic_DNA"/>
</dbReference>
<dbReference type="PATRIC" id="fig|1336752.4.peg.2069"/>
<protein>
    <submittedName>
        <fullName evidence="2">Uncharacterized protein</fullName>
    </submittedName>
</protein>
<evidence type="ECO:0000256" key="1">
    <source>
        <dbReference type="SAM" id="Coils"/>
    </source>
</evidence>
<dbReference type="Proteomes" id="UP000014854">
    <property type="component" value="Unassembled WGS sequence"/>
</dbReference>
<reference evidence="2 3" key="1">
    <citation type="journal article" date="2013" name="Gut Pathog.">
        <title>Evidence of a new metabolic capacity in an emerging diarrheal pathogen: lessons from the draft genomes of Vibrio fluvialis strains PG41 and I21563.</title>
        <authorList>
            <person name="Khatri I."/>
            <person name="Mahajan S."/>
            <person name="Dureja C."/>
            <person name="Subramanian S."/>
            <person name="Raychaudhuri S."/>
        </authorList>
    </citation>
    <scope>NUCLEOTIDE SEQUENCE [LARGE SCALE GENOMIC DNA]</scope>
    <source>
        <strain evidence="2 3">PG41</strain>
    </source>
</reference>
<keyword evidence="1" id="KW-0175">Coiled coil</keyword>
<feature type="coiled-coil region" evidence="1">
    <location>
        <begin position="1"/>
        <end position="28"/>
    </location>
</feature>
<name>S7I5J2_VIBFL</name>
<sequence length="367" mass="41824">MSRKKKEINVLKKRIKACELQLKALLDEKGLKYHASAFETESTLINGRETVLAGSGVWHYVKAAIEDVRCNAAEFVDDDFCSSIGLPSPKQSAGYTDVQALYLSMIVPELYPDFDDRLLKDPHLPELLFPALAHHKLKTTKKIVEDHIITLSDVDEILTKVRDSLSAVDGLSAELKSILSEVYALLSEVEIIVEMMSLSRRKFSGEKTLSPLLKLKADAENKAAKVSEIRRSVTKKSSIQKEVMEFQGKVRELVSKVVSEMGKYHLPISKETVRRLCLDAFTPQDRKQYVDERYRHLAAGGGDYKNRNTTLLKQAKRDVNALYDFVYELIDEFLVSYELEDDGEKSEELFNDKRLENYLRNIIEKEV</sequence>